<keyword evidence="4 7" id="KW-0732">Signal</keyword>
<dbReference type="SUPFAM" id="SSF53187">
    <property type="entry name" value="Zn-dependent exopeptidases"/>
    <property type="match status" value="1"/>
</dbReference>
<dbReference type="EMBL" id="CP097253">
    <property type="protein sequence ID" value="UUR09031.1"/>
    <property type="molecule type" value="Genomic_DNA"/>
</dbReference>
<feature type="domain" description="Peptidase M28" evidence="8">
    <location>
        <begin position="107"/>
        <end position="314"/>
    </location>
</feature>
<dbReference type="Proteomes" id="UP000831921">
    <property type="component" value="Chromosome"/>
</dbReference>
<evidence type="ECO:0000256" key="5">
    <source>
        <dbReference type="ARBA" id="ARBA00022801"/>
    </source>
</evidence>
<evidence type="ECO:0000256" key="6">
    <source>
        <dbReference type="ARBA" id="ARBA00022833"/>
    </source>
</evidence>
<dbReference type="InterPro" id="IPR007484">
    <property type="entry name" value="Peptidase_M28"/>
</dbReference>
<evidence type="ECO:0000256" key="3">
    <source>
        <dbReference type="ARBA" id="ARBA00022723"/>
    </source>
</evidence>
<keyword evidence="5" id="KW-0378">Hydrolase</keyword>
<evidence type="ECO:0000313" key="10">
    <source>
        <dbReference type="Proteomes" id="UP000831921"/>
    </source>
</evidence>
<dbReference type="RefSeq" id="WP_249504799.1">
    <property type="nucleotide sequence ID" value="NZ_CP097253.1"/>
</dbReference>
<evidence type="ECO:0000256" key="1">
    <source>
        <dbReference type="ARBA" id="ARBA00022438"/>
    </source>
</evidence>
<dbReference type="Gene3D" id="3.40.630.10">
    <property type="entry name" value="Zn peptidases"/>
    <property type="match status" value="1"/>
</dbReference>
<evidence type="ECO:0000256" key="4">
    <source>
        <dbReference type="ARBA" id="ARBA00022729"/>
    </source>
</evidence>
<protein>
    <submittedName>
        <fullName evidence="9">M28 family peptidase</fullName>
    </submittedName>
</protein>
<gene>
    <name evidence="9" type="ORF">M1K48_05265</name>
</gene>
<organism evidence="9 10">
    <name type="scientific">Sphingomonas glaciei</name>
    <dbReference type="NCBI Taxonomy" id="2938948"/>
    <lineage>
        <taxon>Bacteria</taxon>
        <taxon>Pseudomonadati</taxon>
        <taxon>Pseudomonadota</taxon>
        <taxon>Alphaproteobacteria</taxon>
        <taxon>Sphingomonadales</taxon>
        <taxon>Sphingomonadaceae</taxon>
        <taxon>Sphingomonas</taxon>
    </lineage>
</organism>
<dbReference type="PANTHER" id="PTHR12147">
    <property type="entry name" value="METALLOPEPTIDASE M28 FAMILY MEMBER"/>
    <property type="match status" value="1"/>
</dbReference>
<dbReference type="InterPro" id="IPR045175">
    <property type="entry name" value="M28_fam"/>
</dbReference>
<feature type="signal peptide" evidence="7">
    <location>
        <begin position="1"/>
        <end position="21"/>
    </location>
</feature>
<name>A0ABY5N382_9SPHN</name>
<accession>A0ABY5N382</accession>
<dbReference type="Pfam" id="PF04389">
    <property type="entry name" value="Peptidase_M28"/>
    <property type="match status" value="1"/>
</dbReference>
<keyword evidence="10" id="KW-1185">Reference proteome</keyword>
<keyword evidence="2" id="KW-0645">Protease</keyword>
<evidence type="ECO:0000256" key="7">
    <source>
        <dbReference type="SAM" id="SignalP"/>
    </source>
</evidence>
<dbReference type="PANTHER" id="PTHR12147:SF56">
    <property type="entry name" value="AMINOPEPTIDASE YDR415C-RELATED"/>
    <property type="match status" value="1"/>
</dbReference>
<evidence type="ECO:0000313" key="9">
    <source>
        <dbReference type="EMBL" id="UUR09031.1"/>
    </source>
</evidence>
<evidence type="ECO:0000259" key="8">
    <source>
        <dbReference type="Pfam" id="PF04389"/>
    </source>
</evidence>
<evidence type="ECO:0000256" key="2">
    <source>
        <dbReference type="ARBA" id="ARBA00022670"/>
    </source>
</evidence>
<keyword evidence="6" id="KW-0862">Zinc</keyword>
<feature type="chain" id="PRO_5046486639" evidence="7">
    <location>
        <begin position="22"/>
        <end position="481"/>
    </location>
</feature>
<sequence>MLKPLALTISTFLLASTAASAAATPEQQIMAAARKVSEARLRADVVRLVGFGTRHTLSSQTDPKRGIGASVRWAEAELKALGLETLQTCDTVTGRRVPQPTRVCNAVGIQRGAERPNDVVIITGHIDSRVTDVMDATNDSPGANDDGSGTVAVLEAARALRGAKFGGTIVYGVLSGEEQGLLGGKILSDYAKAQGWNVVANLNNDIIGNSCGSDGVCDAKAVRVFSEGPRWQGREALAASQRSLGGENDSPSRNISRFLDRLAERLPQIGLDVRQVWRNDRFGRGGDHTEFLNAGFPAVRFSVAVEDYDHQHQDLRTENGRKFGDTIDEMDFPYLAKIVRLNVAALMAIANAPPPPAPVAQGAVSTDTTVNWPPVAGVPAYKVHWRRTDENNWTKSSTAVSDVLVTNEAPPAGSALNPNRPSNNATMGRVEGAQKQAVLKGIRVDDWVFGVSSVGKDGWESPVASAVPGGAFKPYVAPETK</sequence>
<keyword evidence="3" id="KW-0479">Metal-binding</keyword>
<keyword evidence="1" id="KW-0031">Aminopeptidase</keyword>
<proteinExistence type="predicted"/>
<reference evidence="9 10" key="1">
    <citation type="submission" date="2022-05" db="EMBL/GenBank/DDBJ databases">
        <title>S8-45 Sphingomonas ultraviolaceadurans.</title>
        <authorList>
            <person name="Liu Y."/>
        </authorList>
    </citation>
    <scope>NUCLEOTIDE SEQUENCE [LARGE SCALE GENOMIC DNA]</scope>
    <source>
        <strain evidence="9 10">S8-45</strain>
    </source>
</reference>